<dbReference type="InParanoid" id="A0A3N4LJ95"/>
<dbReference type="SMART" id="SM00830">
    <property type="entry name" value="CM_2"/>
    <property type="match status" value="1"/>
</dbReference>
<dbReference type="Gene3D" id="1.20.59.10">
    <property type="entry name" value="Chorismate mutase"/>
    <property type="match status" value="1"/>
</dbReference>
<name>A0A3N4LJ95_9PEZI</name>
<dbReference type="InterPro" id="IPR036979">
    <property type="entry name" value="CM_dom_sf"/>
</dbReference>
<dbReference type="PANTHER" id="PTHR38041">
    <property type="entry name" value="CHORISMATE MUTASE"/>
    <property type="match status" value="1"/>
</dbReference>
<keyword evidence="5" id="KW-1185">Reference proteome</keyword>
<dbReference type="AlphaFoldDB" id="A0A3N4LJ95"/>
<dbReference type="Pfam" id="PF01817">
    <property type="entry name" value="CM_2"/>
    <property type="match status" value="1"/>
</dbReference>
<feature type="domain" description="Chorismate mutase" evidence="3">
    <location>
        <begin position="103"/>
        <end position="193"/>
    </location>
</feature>
<dbReference type="GO" id="GO:0004106">
    <property type="term" value="F:chorismate mutase activity"/>
    <property type="evidence" value="ECO:0007669"/>
    <property type="project" value="InterPro"/>
</dbReference>
<dbReference type="SUPFAM" id="SSF48600">
    <property type="entry name" value="Chorismate mutase II"/>
    <property type="match status" value="1"/>
</dbReference>
<proteinExistence type="predicted"/>
<sequence length="210" mass="23011">MSSAGSTPLTSRPTSPLSTDITPPGIDTPEMGTYVQPPQSTFNSHPGTGLASIAITPLPGSTPQSSSMPFHLPHGFGGRHPPTQSHLNQSLSAADMLPTPEEALKASTMSEVRKAIDTLDREIVTLLGTRLRFIEAAARIKEDRGKVRDEWRKQNVIDKAVKRAGEVGMDEKILREVYEALVEGCIEYEGVRWDEFRKPHQDAPMVVLDE</sequence>
<reference evidence="4 5" key="1">
    <citation type="journal article" date="2018" name="Nat. Ecol. Evol.">
        <title>Pezizomycetes genomes reveal the molecular basis of ectomycorrhizal truffle lifestyle.</title>
        <authorList>
            <person name="Murat C."/>
            <person name="Payen T."/>
            <person name="Noel B."/>
            <person name="Kuo A."/>
            <person name="Morin E."/>
            <person name="Chen J."/>
            <person name="Kohler A."/>
            <person name="Krizsan K."/>
            <person name="Balestrini R."/>
            <person name="Da Silva C."/>
            <person name="Montanini B."/>
            <person name="Hainaut M."/>
            <person name="Levati E."/>
            <person name="Barry K.W."/>
            <person name="Belfiori B."/>
            <person name="Cichocki N."/>
            <person name="Clum A."/>
            <person name="Dockter R.B."/>
            <person name="Fauchery L."/>
            <person name="Guy J."/>
            <person name="Iotti M."/>
            <person name="Le Tacon F."/>
            <person name="Lindquist E.A."/>
            <person name="Lipzen A."/>
            <person name="Malagnac F."/>
            <person name="Mello A."/>
            <person name="Molinier V."/>
            <person name="Miyauchi S."/>
            <person name="Poulain J."/>
            <person name="Riccioni C."/>
            <person name="Rubini A."/>
            <person name="Sitrit Y."/>
            <person name="Splivallo R."/>
            <person name="Traeger S."/>
            <person name="Wang M."/>
            <person name="Zifcakova L."/>
            <person name="Wipf D."/>
            <person name="Zambonelli A."/>
            <person name="Paolocci F."/>
            <person name="Nowrousian M."/>
            <person name="Ottonello S."/>
            <person name="Baldrian P."/>
            <person name="Spatafora J.W."/>
            <person name="Henrissat B."/>
            <person name="Nagy L.G."/>
            <person name="Aury J.M."/>
            <person name="Wincker P."/>
            <person name="Grigoriev I.V."/>
            <person name="Bonfante P."/>
            <person name="Martin F.M."/>
        </authorList>
    </citation>
    <scope>NUCLEOTIDE SEQUENCE [LARGE SCALE GENOMIC DNA]</scope>
    <source>
        <strain evidence="4 5">ATCC MYA-4762</strain>
    </source>
</reference>
<evidence type="ECO:0000313" key="4">
    <source>
        <dbReference type="EMBL" id="RPB21539.1"/>
    </source>
</evidence>
<evidence type="ECO:0000313" key="5">
    <source>
        <dbReference type="Proteomes" id="UP000267821"/>
    </source>
</evidence>
<dbReference type="InterPro" id="IPR002701">
    <property type="entry name" value="CM_II_prokaryot"/>
</dbReference>
<accession>A0A3N4LJ95</accession>
<dbReference type="OrthoDB" id="2843337at2759"/>
<dbReference type="GO" id="GO:0009697">
    <property type="term" value="P:salicylic acid biosynthetic process"/>
    <property type="evidence" value="ECO:0007669"/>
    <property type="project" value="TreeGrafter"/>
</dbReference>
<dbReference type="Proteomes" id="UP000267821">
    <property type="component" value="Unassembled WGS sequence"/>
</dbReference>
<dbReference type="PROSITE" id="PS51168">
    <property type="entry name" value="CHORISMATE_MUT_2"/>
    <property type="match status" value="1"/>
</dbReference>
<organism evidence="4 5">
    <name type="scientific">Terfezia boudieri ATCC MYA-4762</name>
    <dbReference type="NCBI Taxonomy" id="1051890"/>
    <lineage>
        <taxon>Eukaryota</taxon>
        <taxon>Fungi</taxon>
        <taxon>Dikarya</taxon>
        <taxon>Ascomycota</taxon>
        <taxon>Pezizomycotina</taxon>
        <taxon>Pezizomycetes</taxon>
        <taxon>Pezizales</taxon>
        <taxon>Pezizaceae</taxon>
        <taxon>Terfezia</taxon>
    </lineage>
</organism>
<dbReference type="PANTHER" id="PTHR38041:SF1">
    <property type="entry name" value="CHORISMATE MUTASE"/>
    <property type="match status" value="1"/>
</dbReference>
<dbReference type="EMBL" id="ML121559">
    <property type="protein sequence ID" value="RPB21539.1"/>
    <property type="molecule type" value="Genomic_DNA"/>
</dbReference>
<dbReference type="InterPro" id="IPR036263">
    <property type="entry name" value="Chorismate_II_sf"/>
</dbReference>
<feature type="compositionally biased region" description="Polar residues" evidence="2">
    <location>
        <begin position="1"/>
        <end position="21"/>
    </location>
</feature>
<evidence type="ECO:0000256" key="2">
    <source>
        <dbReference type="SAM" id="MobiDB-lite"/>
    </source>
</evidence>
<feature type="region of interest" description="Disordered" evidence="2">
    <location>
        <begin position="1"/>
        <end position="45"/>
    </location>
</feature>
<dbReference type="InterPro" id="IPR051331">
    <property type="entry name" value="Chorismate_mutase-related"/>
</dbReference>
<keyword evidence="1" id="KW-0413">Isomerase</keyword>
<gene>
    <name evidence="4" type="ORF">L211DRAFT_840724</name>
</gene>
<dbReference type="GO" id="GO:0046417">
    <property type="term" value="P:chorismate metabolic process"/>
    <property type="evidence" value="ECO:0007669"/>
    <property type="project" value="InterPro"/>
</dbReference>
<protein>
    <recommendedName>
        <fullName evidence="3">Chorismate mutase domain-containing protein</fullName>
    </recommendedName>
</protein>
<evidence type="ECO:0000256" key="1">
    <source>
        <dbReference type="ARBA" id="ARBA00023235"/>
    </source>
</evidence>
<feature type="compositionally biased region" description="Polar residues" evidence="2">
    <location>
        <begin position="36"/>
        <end position="45"/>
    </location>
</feature>
<evidence type="ECO:0000259" key="3">
    <source>
        <dbReference type="PROSITE" id="PS51168"/>
    </source>
</evidence>